<dbReference type="EMBL" id="JBBUKT010000010">
    <property type="protein sequence ID" value="MEK7953144.1"/>
    <property type="molecule type" value="Genomic_DNA"/>
</dbReference>
<comment type="caution">
    <text evidence="2">The sequence shown here is derived from an EMBL/GenBank/DDBJ whole genome shotgun (WGS) entry which is preliminary data.</text>
</comment>
<evidence type="ECO:0000313" key="2">
    <source>
        <dbReference type="EMBL" id="MEK7953144.1"/>
    </source>
</evidence>
<accession>A0ABU9AZE7</accession>
<keyword evidence="1" id="KW-0812">Transmembrane</keyword>
<keyword evidence="1" id="KW-1133">Transmembrane helix</keyword>
<dbReference type="RefSeq" id="WP_341406908.1">
    <property type="nucleotide sequence ID" value="NZ_JBBUKT010000010.1"/>
</dbReference>
<dbReference type="Proteomes" id="UP001371305">
    <property type="component" value="Unassembled WGS sequence"/>
</dbReference>
<gene>
    <name evidence="2" type="ORF">WKV53_21695</name>
</gene>
<keyword evidence="1" id="KW-0472">Membrane</keyword>
<feature type="transmembrane region" description="Helical" evidence="1">
    <location>
        <begin position="31"/>
        <end position="53"/>
    </location>
</feature>
<feature type="transmembrane region" description="Helical" evidence="1">
    <location>
        <begin position="175"/>
        <end position="194"/>
    </location>
</feature>
<evidence type="ECO:0000256" key="1">
    <source>
        <dbReference type="SAM" id="Phobius"/>
    </source>
</evidence>
<name>A0ABU9AZE7_9BACT</name>
<sequence length="236" mass="24822">MISEIRTEGWIGKITKGGQREKGGSPDFRKALGIILAVGLAPLAMWLVGTAIIQVAPPVYQSEAILRLPAATMDTLGNAGAAAIIDEAAAALSAGHSPDPMAKLLLRSHLTLRREIGQDMIQVAARGHDPLEAQRTLLAVIESYERHRANSGSRMLVYATPIESVPVDVPHGMRMVLGCAGLASIALLLSIPLLRRLEGVPLVQSAQELLSAIARAFAVAEPPRASGYLPAAQPAG</sequence>
<evidence type="ECO:0008006" key="4">
    <source>
        <dbReference type="Google" id="ProtNLM"/>
    </source>
</evidence>
<keyword evidence="3" id="KW-1185">Reference proteome</keyword>
<evidence type="ECO:0000313" key="3">
    <source>
        <dbReference type="Proteomes" id="UP001371305"/>
    </source>
</evidence>
<proteinExistence type="predicted"/>
<organism evidence="2 3">
    <name type="scientific">Luteolibacter soli</name>
    <dbReference type="NCBI Taxonomy" id="3135280"/>
    <lineage>
        <taxon>Bacteria</taxon>
        <taxon>Pseudomonadati</taxon>
        <taxon>Verrucomicrobiota</taxon>
        <taxon>Verrucomicrobiia</taxon>
        <taxon>Verrucomicrobiales</taxon>
        <taxon>Verrucomicrobiaceae</taxon>
        <taxon>Luteolibacter</taxon>
    </lineage>
</organism>
<protein>
    <recommendedName>
        <fullName evidence="4">Polysaccharide chain length determinant N-terminal domain-containing protein</fullName>
    </recommendedName>
</protein>
<reference evidence="2 3" key="1">
    <citation type="submission" date="2024-04" db="EMBL/GenBank/DDBJ databases">
        <title>Luteolibacter sp. isolated from soil.</title>
        <authorList>
            <person name="An J."/>
        </authorList>
    </citation>
    <scope>NUCLEOTIDE SEQUENCE [LARGE SCALE GENOMIC DNA]</scope>
    <source>
        <strain evidence="2 3">Y139</strain>
    </source>
</reference>